<dbReference type="AlphaFoldDB" id="A0A0F9E3Y5"/>
<protein>
    <submittedName>
        <fullName evidence="1">Uncharacterized protein</fullName>
    </submittedName>
</protein>
<accession>A0A0F9E3Y5</accession>
<comment type="caution">
    <text evidence="1">The sequence shown here is derived from an EMBL/GenBank/DDBJ whole genome shotgun (WGS) entry which is preliminary data.</text>
</comment>
<evidence type="ECO:0000313" key="1">
    <source>
        <dbReference type="EMBL" id="KKL60856.1"/>
    </source>
</evidence>
<reference evidence="1" key="1">
    <citation type="journal article" date="2015" name="Nature">
        <title>Complex archaea that bridge the gap between prokaryotes and eukaryotes.</title>
        <authorList>
            <person name="Spang A."/>
            <person name="Saw J.H."/>
            <person name="Jorgensen S.L."/>
            <person name="Zaremba-Niedzwiedzka K."/>
            <person name="Martijn J."/>
            <person name="Lind A.E."/>
            <person name="van Eijk R."/>
            <person name="Schleper C."/>
            <person name="Guy L."/>
            <person name="Ettema T.J."/>
        </authorList>
    </citation>
    <scope>NUCLEOTIDE SEQUENCE</scope>
</reference>
<proteinExistence type="predicted"/>
<sequence>MLKVVFEEEIGIDKDGEEALLKGKLFNTLNPNEILEDLLPPLANDLLEQATLRNENLGDWAIRKHVIVKGILSNSI</sequence>
<dbReference type="EMBL" id="LAZR01029009">
    <property type="protein sequence ID" value="KKL60856.1"/>
    <property type="molecule type" value="Genomic_DNA"/>
</dbReference>
<name>A0A0F9E3Y5_9ZZZZ</name>
<gene>
    <name evidence="1" type="ORF">LCGC14_2201120</name>
</gene>
<organism evidence="1">
    <name type="scientific">marine sediment metagenome</name>
    <dbReference type="NCBI Taxonomy" id="412755"/>
    <lineage>
        <taxon>unclassified sequences</taxon>
        <taxon>metagenomes</taxon>
        <taxon>ecological metagenomes</taxon>
    </lineage>
</organism>
<feature type="non-terminal residue" evidence="1">
    <location>
        <position position="76"/>
    </location>
</feature>